<comment type="caution">
    <text evidence="1">The sequence shown here is derived from an EMBL/GenBank/DDBJ whole genome shotgun (WGS) entry which is preliminary data.</text>
</comment>
<dbReference type="OrthoDB" id="9799531at2"/>
<proteinExistence type="predicted"/>
<evidence type="ECO:0000313" key="2">
    <source>
        <dbReference type="Proteomes" id="UP000320160"/>
    </source>
</evidence>
<dbReference type="AlphaFoldDB" id="A0A553W9U4"/>
<keyword evidence="2" id="KW-1185">Reference proteome</keyword>
<gene>
    <name evidence="1" type="ORF">FOM92_09620</name>
</gene>
<name>A0A553W9U4_9SPHN</name>
<dbReference type="Proteomes" id="UP000320160">
    <property type="component" value="Unassembled WGS sequence"/>
</dbReference>
<dbReference type="InterPro" id="IPR010848">
    <property type="entry name" value="DUF1465"/>
</dbReference>
<dbReference type="Pfam" id="PF07323">
    <property type="entry name" value="DUF1465"/>
    <property type="match status" value="1"/>
</dbReference>
<organism evidence="1 2">
    <name type="scientific">Sphingorhabdus contaminans</name>
    <dbReference type="NCBI Taxonomy" id="1343899"/>
    <lineage>
        <taxon>Bacteria</taxon>
        <taxon>Pseudomonadati</taxon>
        <taxon>Pseudomonadota</taxon>
        <taxon>Alphaproteobacteria</taxon>
        <taxon>Sphingomonadales</taxon>
        <taxon>Sphingomonadaceae</taxon>
        <taxon>Sphingorhabdus</taxon>
    </lineage>
</organism>
<dbReference type="EMBL" id="VKKU01000002">
    <property type="protein sequence ID" value="TSB01446.1"/>
    <property type="molecule type" value="Genomic_DNA"/>
</dbReference>
<dbReference type="InterPro" id="IPR038301">
    <property type="entry name" value="AraC-like_sf"/>
</dbReference>
<protein>
    <submittedName>
        <fullName evidence="1">DUF1465 family protein</fullName>
    </submittedName>
</protein>
<accession>A0A553W9U4</accession>
<evidence type="ECO:0000313" key="1">
    <source>
        <dbReference type="EMBL" id="TSB01446.1"/>
    </source>
</evidence>
<dbReference type="RefSeq" id="WP_143776666.1">
    <property type="nucleotide sequence ID" value="NZ_VKKU01000002.1"/>
</dbReference>
<sequence>MESLHHELTPKLLESLYTEAMILADEARSYFDRDQMTVNLSPEVSVAFSCESLKVTTRLMHSIAWLLNQKAILAGEISQYDSLTDARDLGYSPASDSFQVERFPEEARTLIAASEDLYFRLQRLSQKMRSADMPVPEPLAMIERLRASF</sequence>
<dbReference type="Gene3D" id="1.10.8.930">
    <property type="entry name" value="Protein of unknown function DUF1465"/>
    <property type="match status" value="1"/>
</dbReference>
<reference evidence="1 2" key="1">
    <citation type="submission" date="2019-07" db="EMBL/GenBank/DDBJ databases">
        <authorList>
            <person name="Park M."/>
        </authorList>
    </citation>
    <scope>NUCLEOTIDE SEQUENCE [LARGE SCALE GENOMIC DNA]</scope>
    <source>
        <strain evidence="1 2">KCTC32445</strain>
    </source>
</reference>